<keyword evidence="1" id="KW-1133">Transmembrane helix</keyword>
<organism evidence="2">
    <name type="scientific">Cacopsylla melanoneura</name>
    <dbReference type="NCBI Taxonomy" id="428564"/>
    <lineage>
        <taxon>Eukaryota</taxon>
        <taxon>Metazoa</taxon>
        <taxon>Ecdysozoa</taxon>
        <taxon>Arthropoda</taxon>
        <taxon>Hexapoda</taxon>
        <taxon>Insecta</taxon>
        <taxon>Pterygota</taxon>
        <taxon>Neoptera</taxon>
        <taxon>Paraneoptera</taxon>
        <taxon>Hemiptera</taxon>
        <taxon>Sternorrhyncha</taxon>
        <taxon>Psylloidea</taxon>
        <taxon>Psyllidae</taxon>
        <taxon>Psyllinae</taxon>
        <taxon>Cacopsylla</taxon>
    </lineage>
</organism>
<sequence length="107" mass="12230">MQVGMHLVRSTNSAVCYNSRFFFGKRYRYLTSSLPVKLCALSFYFCISFFIRFFFLSFISFFPLPSFLSFLLLSFLSFFPTFFLSSSNANGLGVCRQPRSSALGLLG</sequence>
<feature type="transmembrane region" description="Helical" evidence="1">
    <location>
        <begin position="34"/>
        <end position="55"/>
    </location>
</feature>
<dbReference type="EMBL" id="HBUF01628280">
    <property type="protein sequence ID" value="CAG6782607.1"/>
    <property type="molecule type" value="Transcribed_RNA"/>
</dbReference>
<reference evidence="2" key="1">
    <citation type="submission" date="2021-05" db="EMBL/GenBank/DDBJ databases">
        <authorList>
            <person name="Alioto T."/>
            <person name="Alioto T."/>
            <person name="Gomez Garrido J."/>
        </authorList>
    </citation>
    <scope>NUCLEOTIDE SEQUENCE</scope>
</reference>
<name>A0A8D9FA63_9HEMI</name>
<protein>
    <recommendedName>
        <fullName evidence="3">Transmembrane protein</fullName>
    </recommendedName>
</protein>
<dbReference type="AlphaFoldDB" id="A0A8D9FA63"/>
<evidence type="ECO:0000313" key="2">
    <source>
        <dbReference type="EMBL" id="CAG6782607.1"/>
    </source>
</evidence>
<evidence type="ECO:0000256" key="1">
    <source>
        <dbReference type="SAM" id="Phobius"/>
    </source>
</evidence>
<accession>A0A8D9FA63</accession>
<keyword evidence="1" id="KW-0472">Membrane</keyword>
<feature type="transmembrane region" description="Helical" evidence="1">
    <location>
        <begin position="61"/>
        <end position="84"/>
    </location>
</feature>
<evidence type="ECO:0008006" key="3">
    <source>
        <dbReference type="Google" id="ProtNLM"/>
    </source>
</evidence>
<proteinExistence type="predicted"/>
<keyword evidence="1" id="KW-0812">Transmembrane</keyword>